<evidence type="ECO:0000313" key="2">
    <source>
        <dbReference type="EMBL" id="PQJ74839.1"/>
    </source>
</evidence>
<dbReference type="InterPro" id="IPR026444">
    <property type="entry name" value="Secre_tail"/>
</dbReference>
<dbReference type="Proteomes" id="UP000237608">
    <property type="component" value="Unassembled WGS sequence"/>
</dbReference>
<keyword evidence="3" id="KW-1185">Reference proteome</keyword>
<dbReference type="RefSeq" id="WP_105045982.1">
    <property type="nucleotide sequence ID" value="NZ_CP150662.1"/>
</dbReference>
<comment type="caution">
    <text evidence="2">The sequence shown here is derived from an EMBL/GenBank/DDBJ whole genome shotgun (WGS) entry which is preliminary data.</text>
</comment>
<sequence length="427" mass="49092">MYFLRKQLVVFFVILSSCLFSQTRIKTLFYNTLNYTIDIVSQEKTPYLQTILETVQPDLFMICEIKNEPASDYLFENAIIPFNANFKKAPYRIVQSPAKDLSQMVYYNSEKLTLLANQVITTNVRDINHYTFKINTENIEINPIKIEVFVTHLKASTGFNNRMDRLQSVERFVAELDKLPNNSNILFAGDFNFYTSNEEGFLKLIDTSNSIKIIDPINRLCPPFPENGVDYFNEDNFNNTYFWNNSSFADVHSQSTRSSQLNGDGAGGGMDDRFDFIMMSENLKTNSTLYFVENSYKTIGNNKNCYNSSVNNFDCTGEYSKNLRDALYFFSDHLPISLELETPENTLSVTKSVNPIKFIGSNLVSDFLSLHLSEEITSIIIYNQLGQKIFETKVQQKTELKIATSKFPKGIYYLKTATSRPLKFVKL</sequence>
<protein>
    <recommendedName>
        <fullName evidence="4">Secretion system C-terminal sorting domain-containing protein</fullName>
    </recommendedName>
</protein>
<gene>
    <name evidence="2" type="ORF">BTO13_06080</name>
</gene>
<dbReference type="EMBL" id="MSCL01000001">
    <property type="protein sequence ID" value="PQJ74839.1"/>
    <property type="molecule type" value="Genomic_DNA"/>
</dbReference>
<organism evidence="2 3">
    <name type="scientific">Polaribacter gangjinensis</name>
    <dbReference type="NCBI Taxonomy" id="574710"/>
    <lineage>
        <taxon>Bacteria</taxon>
        <taxon>Pseudomonadati</taxon>
        <taxon>Bacteroidota</taxon>
        <taxon>Flavobacteriia</taxon>
        <taxon>Flavobacteriales</taxon>
        <taxon>Flavobacteriaceae</taxon>
    </lineage>
</organism>
<dbReference type="Gene3D" id="3.60.10.10">
    <property type="entry name" value="Endonuclease/exonuclease/phosphatase"/>
    <property type="match status" value="1"/>
</dbReference>
<reference evidence="2 3" key="1">
    <citation type="submission" date="2016-12" db="EMBL/GenBank/DDBJ databases">
        <title>Trade-off between light-utilization and light-protection in marine flavobacteria.</title>
        <authorList>
            <person name="Kumagai Y."/>
            <person name="Yoshizawa S."/>
            <person name="Kogure K."/>
            <person name="Iwasaki W."/>
        </authorList>
    </citation>
    <scope>NUCLEOTIDE SEQUENCE [LARGE SCALE GENOMIC DNA]</scope>
    <source>
        <strain evidence="2 3">KCTC 22729</strain>
    </source>
</reference>
<evidence type="ECO:0000313" key="3">
    <source>
        <dbReference type="Proteomes" id="UP000237608"/>
    </source>
</evidence>
<dbReference type="SUPFAM" id="SSF56219">
    <property type="entry name" value="DNase I-like"/>
    <property type="match status" value="1"/>
</dbReference>
<proteinExistence type="predicted"/>
<dbReference type="OrthoDB" id="1122807at2"/>
<accession>A0A2S7WB35</accession>
<dbReference type="PROSITE" id="PS51257">
    <property type="entry name" value="PROKAR_LIPOPROTEIN"/>
    <property type="match status" value="1"/>
</dbReference>
<keyword evidence="1" id="KW-0732">Signal</keyword>
<dbReference type="InterPro" id="IPR036691">
    <property type="entry name" value="Endo/exonu/phosph_ase_sf"/>
</dbReference>
<evidence type="ECO:0000256" key="1">
    <source>
        <dbReference type="ARBA" id="ARBA00022729"/>
    </source>
</evidence>
<dbReference type="NCBIfam" id="TIGR04183">
    <property type="entry name" value="Por_Secre_tail"/>
    <property type="match status" value="1"/>
</dbReference>
<evidence type="ECO:0008006" key="4">
    <source>
        <dbReference type="Google" id="ProtNLM"/>
    </source>
</evidence>
<dbReference type="AlphaFoldDB" id="A0A2S7WB35"/>
<name>A0A2S7WB35_9FLAO</name>